<organism evidence="1 2">
    <name type="scientific">Avena sativa</name>
    <name type="common">Oat</name>
    <dbReference type="NCBI Taxonomy" id="4498"/>
    <lineage>
        <taxon>Eukaryota</taxon>
        <taxon>Viridiplantae</taxon>
        <taxon>Streptophyta</taxon>
        <taxon>Embryophyta</taxon>
        <taxon>Tracheophyta</taxon>
        <taxon>Spermatophyta</taxon>
        <taxon>Magnoliopsida</taxon>
        <taxon>Liliopsida</taxon>
        <taxon>Poales</taxon>
        <taxon>Poaceae</taxon>
        <taxon>BOP clade</taxon>
        <taxon>Pooideae</taxon>
        <taxon>Poodae</taxon>
        <taxon>Poeae</taxon>
        <taxon>Poeae Chloroplast Group 1 (Aveneae type)</taxon>
        <taxon>Aveninae</taxon>
        <taxon>Avena</taxon>
    </lineage>
</organism>
<name>A0ACD5XAM0_AVESA</name>
<protein>
    <submittedName>
        <fullName evidence="1">Uncharacterized protein</fullName>
    </submittedName>
</protein>
<keyword evidence="2" id="KW-1185">Reference proteome</keyword>
<reference evidence="1" key="2">
    <citation type="submission" date="2025-09" db="UniProtKB">
        <authorList>
            <consortium name="EnsemblPlants"/>
        </authorList>
    </citation>
    <scope>IDENTIFICATION</scope>
</reference>
<proteinExistence type="predicted"/>
<accession>A0ACD5XAM0</accession>
<sequence length="204" mass="22366">MPAAIQVLECSFLSGIKTGKVNPLLAVLKPKLVLFPEDLKSRCPLKEDAPWSFLYYSEVKTIKILNTREEFEVRLAANVALGLQPRQLDGTIAVARLRAKLHLSNGQYMLVAPKDHSDGRSKRQLLHWGAVDAGRVLSALQEKGLTCGFAADDDVSAGCERSVSVTSPEEALVKMTSERTVIYCDDENTTKQIYDALSSVCNGI</sequence>
<dbReference type="EnsemblPlants" id="AVESA.00010b.r2.4DG0782580.1">
    <property type="protein sequence ID" value="AVESA.00010b.r2.4DG0782580.1.CDS"/>
    <property type="gene ID" value="AVESA.00010b.r2.4DG0782580"/>
</dbReference>
<evidence type="ECO:0000313" key="1">
    <source>
        <dbReference type="EnsemblPlants" id="AVESA.00010b.r2.4DG0782580.1.CDS"/>
    </source>
</evidence>
<dbReference type="Proteomes" id="UP001732700">
    <property type="component" value="Chromosome 4D"/>
</dbReference>
<reference evidence="1" key="1">
    <citation type="submission" date="2021-05" db="EMBL/GenBank/DDBJ databases">
        <authorList>
            <person name="Scholz U."/>
            <person name="Mascher M."/>
            <person name="Fiebig A."/>
        </authorList>
    </citation>
    <scope>NUCLEOTIDE SEQUENCE [LARGE SCALE GENOMIC DNA]</scope>
</reference>
<evidence type="ECO:0000313" key="2">
    <source>
        <dbReference type="Proteomes" id="UP001732700"/>
    </source>
</evidence>